<dbReference type="SUPFAM" id="SSF56281">
    <property type="entry name" value="Metallo-hydrolase/oxidoreductase"/>
    <property type="match status" value="1"/>
</dbReference>
<protein>
    <recommendedName>
        <fullName evidence="3">Zn-dependent hydrolase of the beta-lactamase fold-like protein</fullName>
    </recommendedName>
</protein>
<evidence type="ECO:0000313" key="1">
    <source>
        <dbReference type="EMBL" id="KKS40462.1"/>
    </source>
</evidence>
<dbReference type="Proteomes" id="UP000034516">
    <property type="component" value="Unassembled WGS sequence"/>
</dbReference>
<organism evidence="1 2">
    <name type="scientific">Candidatus Kuenenbacteria bacterium GW2011_GWA2_42_15</name>
    <dbReference type="NCBI Taxonomy" id="1618677"/>
    <lineage>
        <taxon>Bacteria</taxon>
        <taxon>Candidatus Kueneniibacteriota</taxon>
    </lineage>
</organism>
<reference evidence="1 2" key="1">
    <citation type="journal article" date="2015" name="Nature">
        <title>rRNA introns, odd ribosomes, and small enigmatic genomes across a large radiation of phyla.</title>
        <authorList>
            <person name="Brown C.T."/>
            <person name="Hug L.A."/>
            <person name="Thomas B.C."/>
            <person name="Sharon I."/>
            <person name="Castelle C.J."/>
            <person name="Singh A."/>
            <person name="Wilkins M.J."/>
            <person name="Williams K.H."/>
            <person name="Banfield J.F."/>
        </authorList>
    </citation>
    <scope>NUCLEOTIDE SEQUENCE [LARGE SCALE GENOMIC DNA]</scope>
</reference>
<name>A0A0G0YUZ3_9BACT</name>
<evidence type="ECO:0000313" key="2">
    <source>
        <dbReference type="Proteomes" id="UP000034516"/>
    </source>
</evidence>
<dbReference type="InterPro" id="IPR036866">
    <property type="entry name" value="RibonucZ/Hydroxyglut_hydro"/>
</dbReference>
<dbReference type="AlphaFoldDB" id="A0A0G0YUZ3"/>
<comment type="caution">
    <text evidence="1">The sequence shown here is derived from an EMBL/GenBank/DDBJ whole genome shotgun (WGS) entry which is preliminary data.</text>
</comment>
<sequence>MTIQWLGNSCFKIQTKSNGGETTILTDPYAAKCGLPKMKFAADIVVLSREDDELIGDLKDFKGTEQTPKPFIVKSPGEYELQGSFVYGLSHSAQEKNTLYVLSVEDMKIGFLGLLNKKELTASELESIEGVDILFVPISGEKTLTAADAARLVNQIEPRIVIPMCYKIPGLALPFDAPDRFVKEMGNHEEELDKLKISKKDLPPEETRLILLKP</sequence>
<dbReference type="PANTHER" id="PTHR39189:SF1">
    <property type="entry name" value="UPF0173 METAL-DEPENDENT HYDROLASE YTKL"/>
    <property type="match status" value="1"/>
</dbReference>
<accession>A0A0G0YUZ3</accession>
<dbReference type="PANTHER" id="PTHR39189">
    <property type="entry name" value="UPF0173 METAL-DEPENDENT HYDROLASE YTKL"/>
    <property type="match status" value="1"/>
</dbReference>
<dbReference type="Gene3D" id="3.60.15.10">
    <property type="entry name" value="Ribonuclease Z/Hydroxyacylglutathione hydrolase-like"/>
    <property type="match status" value="1"/>
</dbReference>
<proteinExistence type="predicted"/>
<dbReference type="EMBL" id="LCCW01000041">
    <property type="protein sequence ID" value="KKS40462.1"/>
    <property type="molecule type" value="Genomic_DNA"/>
</dbReference>
<evidence type="ECO:0008006" key="3">
    <source>
        <dbReference type="Google" id="ProtNLM"/>
    </source>
</evidence>
<dbReference type="Pfam" id="PF13483">
    <property type="entry name" value="Lactamase_B_3"/>
    <property type="match status" value="1"/>
</dbReference>
<gene>
    <name evidence="1" type="ORF">UV02_C0041G0004</name>
</gene>